<evidence type="ECO:0000256" key="4">
    <source>
        <dbReference type="ARBA" id="ARBA00022917"/>
    </source>
</evidence>
<evidence type="ECO:0000259" key="7">
    <source>
        <dbReference type="Pfam" id="PF01765"/>
    </source>
</evidence>
<dbReference type="InterPro" id="IPR023584">
    <property type="entry name" value="Ribosome_recyc_fac_dom"/>
</dbReference>
<dbReference type="SUPFAM" id="SSF55194">
    <property type="entry name" value="Ribosome recycling factor, RRF"/>
    <property type="match status" value="1"/>
</dbReference>
<accession>W0EE88</accession>
<protein>
    <recommendedName>
        <fullName evidence="5">Ribosome-recycling factor</fullName>
        <shortName evidence="5">RRF</shortName>
    </recommendedName>
    <alternativeName>
        <fullName evidence="5">Ribosome-releasing factor</fullName>
    </alternativeName>
</protein>
<dbReference type="eggNOG" id="COG0233">
    <property type="taxonomic scope" value="Bacteria"/>
</dbReference>
<evidence type="ECO:0000313" key="8">
    <source>
        <dbReference type="EMBL" id="AHF07529.1"/>
    </source>
</evidence>
<dbReference type="InterPro" id="IPR036191">
    <property type="entry name" value="RRF_sf"/>
</dbReference>
<comment type="function">
    <text evidence="5">Responsible for the release of ribosomes from messenger RNA at the termination of protein biosynthesis. May increase the efficiency of translation by recycling ribosomes from one round of translation to another.</text>
</comment>
<keyword evidence="6" id="KW-0175">Coiled coil</keyword>
<dbReference type="Gene3D" id="1.10.132.20">
    <property type="entry name" value="Ribosome-recycling factor"/>
    <property type="match status" value="1"/>
</dbReference>
<keyword evidence="3 5" id="KW-0963">Cytoplasm</keyword>
<dbReference type="InterPro" id="IPR002661">
    <property type="entry name" value="Ribosome_recyc_fac"/>
</dbReference>
<dbReference type="KEGG" id="dmt:DESME_11330"/>
<dbReference type="Proteomes" id="UP000010847">
    <property type="component" value="Chromosome"/>
</dbReference>
<dbReference type="FunFam" id="3.30.1360.40:FF:000001">
    <property type="entry name" value="Ribosome-recycling factor"/>
    <property type="match status" value="1"/>
</dbReference>
<comment type="similarity">
    <text evidence="2 5">Belongs to the RRF family.</text>
</comment>
<proteinExistence type="inferred from homology"/>
<evidence type="ECO:0000256" key="5">
    <source>
        <dbReference type="HAMAP-Rule" id="MF_00040"/>
    </source>
</evidence>
<dbReference type="STRING" id="871968.DESME_11330"/>
<evidence type="ECO:0000256" key="6">
    <source>
        <dbReference type="SAM" id="Coils"/>
    </source>
</evidence>
<evidence type="ECO:0000256" key="3">
    <source>
        <dbReference type="ARBA" id="ARBA00022490"/>
    </source>
</evidence>
<dbReference type="PANTHER" id="PTHR20982">
    <property type="entry name" value="RIBOSOME RECYCLING FACTOR"/>
    <property type="match status" value="1"/>
</dbReference>
<dbReference type="HOGENOM" id="CLU_073981_2_0_9"/>
<evidence type="ECO:0000256" key="2">
    <source>
        <dbReference type="ARBA" id="ARBA00005912"/>
    </source>
</evidence>
<dbReference type="GO" id="GO:0005737">
    <property type="term" value="C:cytoplasm"/>
    <property type="evidence" value="ECO:0007669"/>
    <property type="project" value="UniProtKB-SubCell"/>
</dbReference>
<dbReference type="OrthoDB" id="9804006at2"/>
<dbReference type="Gene3D" id="3.30.1360.40">
    <property type="match status" value="1"/>
</dbReference>
<dbReference type="NCBIfam" id="TIGR00496">
    <property type="entry name" value="frr"/>
    <property type="match status" value="1"/>
</dbReference>
<dbReference type="HAMAP" id="MF_00040">
    <property type="entry name" value="RRF"/>
    <property type="match status" value="1"/>
</dbReference>
<evidence type="ECO:0000256" key="1">
    <source>
        <dbReference type="ARBA" id="ARBA00004496"/>
    </source>
</evidence>
<keyword evidence="4 5" id="KW-0648">Protein biosynthesis</keyword>
<dbReference type="FunFam" id="1.10.132.20:FF:000001">
    <property type="entry name" value="Ribosome-recycling factor"/>
    <property type="match status" value="1"/>
</dbReference>
<dbReference type="EMBL" id="CP007032">
    <property type="protein sequence ID" value="AHF07529.1"/>
    <property type="molecule type" value="Genomic_DNA"/>
</dbReference>
<reference evidence="8 9" key="1">
    <citation type="submission" date="2013-12" db="EMBL/GenBank/DDBJ databases">
        <authorList>
            <consortium name="DOE Joint Genome Institute"/>
            <person name="Smidt H."/>
            <person name="Huntemann M."/>
            <person name="Han J."/>
            <person name="Chen A."/>
            <person name="Kyrpides N."/>
            <person name="Mavromatis K."/>
            <person name="Markowitz V."/>
            <person name="Palaniappan K."/>
            <person name="Ivanova N."/>
            <person name="Schaumberg A."/>
            <person name="Pati A."/>
            <person name="Liolios K."/>
            <person name="Nordberg H.P."/>
            <person name="Cantor M.N."/>
            <person name="Hua S.X."/>
            <person name="Woyke T."/>
        </authorList>
    </citation>
    <scope>NUCLEOTIDE SEQUENCE [LARGE SCALE GENOMIC DNA]</scope>
    <source>
        <strain evidence="9">DSM 15288</strain>
    </source>
</reference>
<dbReference type="GO" id="GO:0043023">
    <property type="term" value="F:ribosomal large subunit binding"/>
    <property type="evidence" value="ECO:0007669"/>
    <property type="project" value="TreeGrafter"/>
</dbReference>
<dbReference type="RefSeq" id="WP_006718245.1">
    <property type="nucleotide sequence ID" value="NZ_CP007032.1"/>
</dbReference>
<gene>
    <name evidence="5" type="primary">frr</name>
    <name evidence="8" type="ORF">DESME_11330</name>
</gene>
<organism evidence="8 9">
    <name type="scientific">Desulfitobacterium metallireducens DSM 15288</name>
    <dbReference type="NCBI Taxonomy" id="871968"/>
    <lineage>
        <taxon>Bacteria</taxon>
        <taxon>Bacillati</taxon>
        <taxon>Bacillota</taxon>
        <taxon>Clostridia</taxon>
        <taxon>Eubacteriales</taxon>
        <taxon>Desulfitobacteriaceae</taxon>
        <taxon>Desulfitobacterium</taxon>
    </lineage>
</organism>
<feature type="coiled-coil region" evidence="6">
    <location>
        <begin position="132"/>
        <end position="166"/>
    </location>
</feature>
<sequence>MISDVLKDAEDRMRKGVESLRKEYTVIRAGRANPSMLERVMVEYYGTPTPVNQLANISVPEARMLLLQPWDKTALPAIEKGIMKSDLGLNPSSDGNVIRLIIPQLTAERRTELVKTVKKKAEDSRVVIRNIRRDTNDQLKKLEKDHTSSEDEVKRAQDDVQKMTDKFIKEIDTIMDTKEREITEV</sequence>
<comment type="subcellular location">
    <subcellularLocation>
        <location evidence="1 5">Cytoplasm</location>
    </subcellularLocation>
</comment>
<dbReference type="PANTHER" id="PTHR20982:SF3">
    <property type="entry name" value="MITOCHONDRIAL RIBOSOME RECYCLING FACTOR PSEUDO 1"/>
    <property type="match status" value="1"/>
</dbReference>
<keyword evidence="9" id="KW-1185">Reference proteome</keyword>
<dbReference type="Pfam" id="PF01765">
    <property type="entry name" value="RRF"/>
    <property type="match status" value="1"/>
</dbReference>
<evidence type="ECO:0000313" key="9">
    <source>
        <dbReference type="Proteomes" id="UP000010847"/>
    </source>
</evidence>
<dbReference type="GO" id="GO:0006415">
    <property type="term" value="P:translational termination"/>
    <property type="evidence" value="ECO:0007669"/>
    <property type="project" value="UniProtKB-UniRule"/>
</dbReference>
<name>W0EE88_9FIRM</name>
<feature type="domain" description="Ribosome recycling factor" evidence="7">
    <location>
        <begin position="20"/>
        <end position="182"/>
    </location>
</feature>
<dbReference type="AlphaFoldDB" id="W0EE88"/>
<dbReference type="CDD" id="cd00520">
    <property type="entry name" value="RRF"/>
    <property type="match status" value="1"/>
</dbReference>